<proteinExistence type="predicted"/>
<organism evidence="2 3">
    <name type="scientific">Bittarella massiliensis</name>
    <name type="common">ex Durand et al. 2017</name>
    <dbReference type="NCBI Taxonomy" id="1720313"/>
    <lineage>
        <taxon>Bacteria</taxon>
        <taxon>Bacillati</taxon>
        <taxon>Bacillota</taxon>
        <taxon>Clostridia</taxon>
        <taxon>Eubacteriales</taxon>
        <taxon>Oscillospiraceae</taxon>
        <taxon>Bittarella (ex Durand et al. 2017)</taxon>
    </lineage>
</organism>
<name>A0AAQ1RWL4_9FIRM</name>
<sequence>MRHAMPETQTTLTYDCPRCGAALSFNSDSQKWDCAFCNGSFTAEEMEEILRQQQAAQVDDPLEQCEGAGEDHAEEVTVYTCPSCGAQILTDQNTTATFCVFCHNPAVIAGRLEGAFRPAYVLPFVLKKEHALQALEGLCKKKPLLPRDFTSTHHIEKLSGLYAPFWLFDCQVDASLSARAERITSWSDSSYRYTKTDVYQIERAGEISFSHLPADGSKGLDDSMMQALEPFNFGQIKPFSMAYLSGYLAERYDESARDLAARVHQRIESTSRMLLRDTVAGYTNVSPGNCSVSMRSERADYAMLPVWLLNTKYKGETYHLAMNGQTGKMVGRLPMSKGRLAAWFGGVSGILFAVSMLIGGLIK</sequence>
<gene>
    <name evidence="2" type="ORF">SAMN05444424_2147</name>
</gene>
<comment type="caution">
    <text evidence="2">The sequence shown here is derived from an EMBL/GenBank/DDBJ whole genome shotgun (WGS) entry which is preliminary data.</text>
</comment>
<keyword evidence="1" id="KW-0812">Transmembrane</keyword>
<dbReference type="EMBL" id="FQVY01000003">
    <property type="protein sequence ID" value="SHG33434.1"/>
    <property type="molecule type" value="Genomic_DNA"/>
</dbReference>
<evidence type="ECO:0008006" key="4">
    <source>
        <dbReference type="Google" id="ProtNLM"/>
    </source>
</evidence>
<protein>
    <recommendedName>
        <fullName evidence="4">TFIIB-type zinc ribbon-containing protein</fullName>
    </recommendedName>
</protein>
<evidence type="ECO:0000313" key="3">
    <source>
        <dbReference type="Proteomes" id="UP000184089"/>
    </source>
</evidence>
<keyword evidence="1" id="KW-0472">Membrane</keyword>
<reference evidence="3" key="1">
    <citation type="submission" date="2016-11" db="EMBL/GenBank/DDBJ databases">
        <authorList>
            <person name="Jaros S."/>
            <person name="Januszkiewicz K."/>
            <person name="Wedrychowicz H."/>
        </authorList>
    </citation>
    <scope>NUCLEOTIDE SEQUENCE [LARGE SCALE GENOMIC DNA]</scope>
    <source>
        <strain evidence="3">DSM 4029</strain>
    </source>
</reference>
<dbReference type="PANTHER" id="PTHR37826">
    <property type="entry name" value="FLOTILLIN BAND_7_5 DOMAIN PROTEIN"/>
    <property type="match status" value="1"/>
</dbReference>
<dbReference type="Gene3D" id="2.20.28.30">
    <property type="entry name" value="RNA polymerase ii, chain L"/>
    <property type="match status" value="2"/>
</dbReference>
<dbReference type="PANTHER" id="PTHR37826:SF3">
    <property type="entry name" value="J DOMAIN-CONTAINING PROTEIN"/>
    <property type="match status" value="1"/>
</dbReference>
<keyword evidence="1" id="KW-1133">Transmembrane helix</keyword>
<accession>A0AAQ1RWL4</accession>
<evidence type="ECO:0000313" key="2">
    <source>
        <dbReference type="EMBL" id="SHG33434.1"/>
    </source>
</evidence>
<evidence type="ECO:0000256" key="1">
    <source>
        <dbReference type="SAM" id="Phobius"/>
    </source>
</evidence>
<dbReference type="AlphaFoldDB" id="A0AAQ1RWL4"/>
<feature type="transmembrane region" description="Helical" evidence="1">
    <location>
        <begin position="340"/>
        <end position="362"/>
    </location>
</feature>
<dbReference type="Proteomes" id="UP000184089">
    <property type="component" value="Unassembled WGS sequence"/>
</dbReference>